<evidence type="ECO:0000313" key="1">
    <source>
        <dbReference type="EMBL" id="DAE00350.1"/>
    </source>
</evidence>
<dbReference type="EMBL" id="BK015301">
    <property type="protein sequence ID" value="DAE00350.1"/>
    <property type="molecule type" value="Genomic_DNA"/>
</dbReference>
<name>A0A8S5NZU3_9CAUD</name>
<organism evidence="1">
    <name type="scientific">Myoviridae sp. ctLnO19</name>
    <dbReference type="NCBI Taxonomy" id="2825085"/>
    <lineage>
        <taxon>Viruses</taxon>
        <taxon>Duplodnaviria</taxon>
        <taxon>Heunggongvirae</taxon>
        <taxon>Uroviricota</taxon>
        <taxon>Caudoviricetes</taxon>
    </lineage>
</organism>
<reference evidence="1" key="1">
    <citation type="journal article" date="2021" name="Proc. Natl. Acad. Sci. U.S.A.">
        <title>A Catalog of Tens of Thousands of Viruses from Human Metagenomes Reveals Hidden Associations with Chronic Diseases.</title>
        <authorList>
            <person name="Tisza M.J."/>
            <person name="Buck C.B."/>
        </authorList>
    </citation>
    <scope>NUCLEOTIDE SEQUENCE</scope>
    <source>
        <strain evidence="1">CtLnO19</strain>
    </source>
</reference>
<protein>
    <submittedName>
        <fullName evidence="1">Uncharacterized protein</fullName>
    </submittedName>
</protein>
<proteinExistence type="predicted"/>
<accession>A0A8S5NZU3</accession>
<sequence>MAVKYTITKSVTENLGDLLVGAGYPRADLDKVTFGAVTAIDEDIDGSHVNTSIKVTVKKALADKIELAGLTVEESGEDKIITHKFNRLDFLKEIGVTESTPAIRNEVYGEVLKTDELLDSYLHGEHLEKNNFNVEIKEANIDYQDKLVAVLTPKDEFAKVALPSKLYMARKLIFTHPDHKVVHKVKFLTDVLGSLTNTVETTFEGVDGDYNLAGINPTELSNIPTLLRGFFNYMFTADHFDLRKDYLLTLYPDEISGQVNPKLVKDKAVTKEQGYPKVVGATLFPKETDEIVVYTNDVTKQVKPSKSIVGKAYKMVLKADMADYPAEVVDGFGAGKKLDFTTDGFTAELVTLGSGENAVKAVKVSGTTITNRATAEAALTKVVDKLKELTHFDTYAEENNNASNPIFDSSSITKIYSVKAEFGDWAKGRFGIVVDYPSDKVETTERLNGFSGIEGI</sequence>